<reference evidence="1 2" key="1">
    <citation type="submission" date="2015-09" db="EMBL/GenBank/DDBJ databases">
        <title>Draft genome of the parasitic nematode Teladorsagia circumcincta isolate WARC Sus (inbred).</title>
        <authorList>
            <person name="Mitreva M."/>
        </authorList>
    </citation>
    <scope>NUCLEOTIDE SEQUENCE [LARGE SCALE GENOMIC DNA]</scope>
    <source>
        <strain evidence="1 2">S</strain>
    </source>
</reference>
<gene>
    <name evidence="1" type="ORF">TELCIR_17507</name>
</gene>
<evidence type="ECO:0000313" key="1">
    <source>
        <dbReference type="EMBL" id="PIO60986.1"/>
    </source>
</evidence>
<accession>A0A2G9TSK0</accession>
<evidence type="ECO:0000313" key="2">
    <source>
        <dbReference type="Proteomes" id="UP000230423"/>
    </source>
</evidence>
<dbReference type="Gene3D" id="3.30.870.10">
    <property type="entry name" value="Endonuclease Chain A"/>
    <property type="match status" value="1"/>
</dbReference>
<protein>
    <submittedName>
        <fullName evidence="1">Uncharacterized protein</fullName>
    </submittedName>
</protein>
<dbReference type="GO" id="GO:0008081">
    <property type="term" value="F:phosphoric diester hydrolase activity"/>
    <property type="evidence" value="ECO:0007669"/>
    <property type="project" value="InterPro"/>
</dbReference>
<name>A0A2G9TSK0_TELCI</name>
<dbReference type="InterPro" id="IPR010347">
    <property type="entry name" value="Tdp1"/>
</dbReference>
<dbReference type="GO" id="GO:0006281">
    <property type="term" value="P:DNA repair"/>
    <property type="evidence" value="ECO:0007669"/>
    <property type="project" value="InterPro"/>
</dbReference>
<dbReference type="EMBL" id="KZ354434">
    <property type="protein sequence ID" value="PIO60986.1"/>
    <property type="molecule type" value="Genomic_DNA"/>
</dbReference>
<dbReference type="AlphaFoldDB" id="A0A2G9TSK0"/>
<organism evidence="1 2">
    <name type="scientific">Teladorsagia circumcincta</name>
    <name type="common">Brown stomach worm</name>
    <name type="synonym">Ostertagia circumcincta</name>
    <dbReference type="NCBI Taxonomy" id="45464"/>
    <lineage>
        <taxon>Eukaryota</taxon>
        <taxon>Metazoa</taxon>
        <taxon>Ecdysozoa</taxon>
        <taxon>Nematoda</taxon>
        <taxon>Chromadorea</taxon>
        <taxon>Rhabditida</taxon>
        <taxon>Rhabditina</taxon>
        <taxon>Rhabditomorpha</taxon>
        <taxon>Strongyloidea</taxon>
        <taxon>Trichostrongylidae</taxon>
        <taxon>Teladorsagia</taxon>
    </lineage>
</organism>
<dbReference type="OrthoDB" id="47785at2759"/>
<dbReference type="Pfam" id="PF06087">
    <property type="entry name" value="Tyr-DNA_phospho"/>
    <property type="match status" value="1"/>
</dbReference>
<keyword evidence="2" id="KW-1185">Reference proteome</keyword>
<dbReference type="GO" id="GO:0005634">
    <property type="term" value="C:nucleus"/>
    <property type="evidence" value="ECO:0007669"/>
    <property type="project" value="InterPro"/>
</dbReference>
<dbReference type="Proteomes" id="UP000230423">
    <property type="component" value="Unassembled WGS sequence"/>
</dbReference>
<proteinExistence type="predicted"/>
<sequence length="111" mass="12678">MNKRKDGAHTKRGSPLSGLVSGRMYLTKVAELPEEFNVDAYHLSDVLQMIRPQLSIHFNFMIDLEWLIRQYPVPCRDSPIQCVVGEKMGSDKRSLSKSQLDFISSIHALKM</sequence>
<dbReference type="SUPFAM" id="SSF56024">
    <property type="entry name" value="Phospholipase D/nuclease"/>
    <property type="match status" value="1"/>
</dbReference>